<organism evidence="1 2">
    <name type="scientific">Rotaria sordida</name>
    <dbReference type="NCBI Taxonomy" id="392033"/>
    <lineage>
        <taxon>Eukaryota</taxon>
        <taxon>Metazoa</taxon>
        <taxon>Spiralia</taxon>
        <taxon>Gnathifera</taxon>
        <taxon>Rotifera</taxon>
        <taxon>Eurotatoria</taxon>
        <taxon>Bdelloidea</taxon>
        <taxon>Philodinida</taxon>
        <taxon>Philodinidae</taxon>
        <taxon>Rotaria</taxon>
    </lineage>
</organism>
<gene>
    <name evidence="1" type="ORF">OTI717_LOCUS41679</name>
</gene>
<dbReference type="Proteomes" id="UP000663823">
    <property type="component" value="Unassembled WGS sequence"/>
</dbReference>
<comment type="caution">
    <text evidence="1">The sequence shown here is derived from an EMBL/GenBank/DDBJ whole genome shotgun (WGS) entry which is preliminary data.</text>
</comment>
<reference evidence="1" key="1">
    <citation type="submission" date="2021-02" db="EMBL/GenBank/DDBJ databases">
        <authorList>
            <person name="Nowell W R."/>
        </authorList>
    </citation>
    <scope>NUCLEOTIDE SEQUENCE</scope>
</reference>
<dbReference type="EMBL" id="CAJOAX010043516">
    <property type="protein sequence ID" value="CAF4289342.1"/>
    <property type="molecule type" value="Genomic_DNA"/>
</dbReference>
<name>A0A820H3H5_9BILA</name>
<feature type="non-terminal residue" evidence="1">
    <location>
        <position position="1"/>
    </location>
</feature>
<sequence>TSISLTTAICHFLDKGIPSLTIYEEIRLVNGLINHQLGILLTLTDAQLYVEQYVINIATMNYNHRMLFVQSDFFYDFLLKYPQIILKHRQWFKDFKQTLIPINSDKIQLKKWQLATLLHAHMNLEQSFH</sequence>
<proteinExistence type="predicted"/>
<dbReference type="AlphaFoldDB" id="A0A820H3H5"/>
<evidence type="ECO:0000313" key="1">
    <source>
        <dbReference type="EMBL" id="CAF4289342.1"/>
    </source>
</evidence>
<protein>
    <submittedName>
        <fullName evidence="1">Uncharacterized protein</fullName>
    </submittedName>
</protein>
<evidence type="ECO:0000313" key="2">
    <source>
        <dbReference type="Proteomes" id="UP000663823"/>
    </source>
</evidence>
<accession>A0A820H3H5</accession>